<dbReference type="AlphaFoldDB" id="A0A392M973"/>
<protein>
    <submittedName>
        <fullName evidence="1">Uncharacterized protein</fullName>
    </submittedName>
</protein>
<reference evidence="1 2" key="1">
    <citation type="journal article" date="2018" name="Front. Plant Sci.">
        <title>Red Clover (Trifolium pratense) and Zigzag Clover (T. medium) - A Picture of Genomic Similarities and Differences.</title>
        <authorList>
            <person name="Dluhosova J."/>
            <person name="Istvanek J."/>
            <person name="Nedelnik J."/>
            <person name="Repkova J."/>
        </authorList>
    </citation>
    <scope>NUCLEOTIDE SEQUENCE [LARGE SCALE GENOMIC DNA]</scope>
    <source>
        <strain evidence="2">cv. 10/8</strain>
        <tissue evidence="1">Leaf</tissue>
    </source>
</reference>
<dbReference type="EMBL" id="LXQA010006063">
    <property type="protein sequence ID" value="MCH83986.1"/>
    <property type="molecule type" value="Genomic_DNA"/>
</dbReference>
<dbReference type="Proteomes" id="UP000265520">
    <property type="component" value="Unassembled WGS sequence"/>
</dbReference>
<comment type="caution">
    <text evidence="1">The sequence shown here is derived from an EMBL/GenBank/DDBJ whole genome shotgun (WGS) entry which is preliminary data.</text>
</comment>
<proteinExistence type="predicted"/>
<evidence type="ECO:0000313" key="1">
    <source>
        <dbReference type="EMBL" id="MCH83986.1"/>
    </source>
</evidence>
<sequence length="119" mass="13281">MAFKSINKTAGRMLQLGDAMAFKSINKTAGRMLFKTYVNYNEFQNADKDNRQIGNKAVKATLVQEDGEYVLKMTTVKTNSMTAAEQAETAATLFSQATLLRKLGEKLLLQSKFFKSLDV</sequence>
<accession>A0A392M973</accession>
<keyword evidence="2" id="KW-1185">Reference proteome</keyword>
<gene>
    <name evidence="1" type="ORF">A2U01_0004816</name>
</gene>
<evidence type="ECO:0000313" key="2">
    <source>
        <dbReference type="Proteomes" id="UP000265520"/>
    </source>
</evidence>
<name>A0A392M973_9FABA</name>
<organism evidence="1 2">
    <name type="scientific">Trifolium medium</name>
    <dbReference type="NCBI Taxonomy" id="97028"/>
    <lineage>
        <taxon>Eukaryota</taxon>
        <taxon>Viridiplantae</taxon>
        <taxon>Streptophyta</taxon>
        <taxon>Embryophyta</taxon>
        <taxon>Tracheophyta</taxon>
        <taxon>Spermatophyta</taxon>
        <taxon>Magnoliopsida</taxon>
        <taxon>eudicotyledons</taxon>
        <taxon>Gunneridae</taxon>
        <taxon>Pentapetalae</taxon>
        <taxon>rosids</taxon>
        <taxon>fabids</taxon>
        <taxon>Fabales</taxon>
        <taxon>Fabaceae</taxon>
        <taxon>Papilionoideae</taxon>
        <taxon>50 kb inversion clade</taxon>
        <taxon>NPAAA clade</taxon>
        <taxon>Hologalegina</taxon>
        <taxon>IRL clade</taxon>
        <taxon>Trifolieae</taxon>
        <taxon>Trifolium</taxon>
    </lineage>
</organism>